<dbReference type="InterPro" id="IPR013087">
    <property type="entry name" value="Znf_C2H2_type"/>
</dbReference>
<organism evidence="7 8">
    <name type="scientific">Aphis craccivora</name>
    <name type="common">Cowpea aphid</name>
    <dbReference type="NCBI Taxonomy" id="307492"/>
    <lineage>
        <taxon>Eukaryota</taxon>
        <taxon>Metazoa</taxon>
        <taxon>Ecdysozoa</taxon>
        <taxon>Arthropoda</taxon>
        <taxon>Hexapoda</taxon>
        <taxon>Insecta</taxon>
        <taxon>Pterygota</taxon>
        <taxon>Neoptera</taxon>
        <taxon>Paraneoptera</taxon>
        <taxon>Hemiptera</taxon>
        <taxon>Sternorrhyncha</taxon>
        <taxon>Aphidomorpha</taxon>
        <taxon>Aphidoidea</taxon>
        <taxon>Aphididae</taxon>
        <taxon>Aphidini</taxon>
        <taxon>Aphis</taxon>
        <taxon>Aphis</taxon>
    </lineage>
</organism>
<dbReference type="FunFam" id="3.30.160.60:FF:000007">
    <property type="entry name" value="Basic krueppel-like factor 3"/>
    <property type="match status" value="1"/>
</dbReference>
<proteinExistence type="predicted"/>
<dbReference type="GO" id="GO:0000981">
    <property type="term" value="F:DNA-binding transcription factor activity, RNA polymerase II-specific"/>
    <property type="evidence" value="ECO:0007669"/>
    <property type="project" value="TreeGrafter"/>
</dbReference>
<dbReference type="PANTHER" id="PTHR23235:SF120">
    <property type="entry name" value="KRUPPEL-LIKE FACTOR 15"/>
    <property type="match status" value="1"/>
</dbReference>
<evidence type="ECO:0000259" key="6">
    <source>
        <dbReference type="PROSITE" id="PS50157"/>
    </source>
</evidence>
<evidence type="ECO:0000256" key="4">
    <source>
        <dbReference type="PROSITE-ProRule" id="PRU00042"/>
    </source>
</evidence>
<keyword evidence="8" id="KW-1185">Reference proteome</keyword>
<evidence type="ECO:0000256" key="3">
    <source>
        <dbReference type="ARBA" id="ARBA00022833"/>
    </source>
</evidence>
<dbReference type="SMART" id="SM00355">
    <property type="entry name" value="ZnF_C2H2"/>
    <property type="match status" value="2"/>
</dbReference>
<dbReference type="GO" id="GO:0008270">
    <property type="term" value="F:zinc ion binding"/>
    <property type="evidence" value="ECO:0007669"/>
    <property type="project" value="UniProtKB-KW"/>
</dbReference>
<keyword evidence="2 4" id="KW-0863">Zinc-finger</keyword>
<keyword evidence="1" id="KW-0479">Metal-binding</keyword>
<sequence>MCIFSFSIELLVNNENCNNQRHRTYFIVPILTNHHRQRNIILNQRVIFLSTGEKPYRCTWSACEWSFARSDELTRHYRKHTGDKPFRCEVCERCFARSDHLALHKKRHQPKNAAAVAQHQQLMDHPSSKGGSDQHQQKQQHQQLMMLNGGGIVPGPKAGGGGAEYVVDGQQSVCRQMVPAL</sequence>
<dbReference type="PANTHER" id="PTHR23235">
    <property type="entry name" value="KRUEPPEL-LIKE TRANSCRIPTION FACTOR"/>
    <property type="match status" value="1"/>
</dbReference>
<dbReference type="AlphaFoldDB" id="A0A6G0ZGM5"/>
<dbReference type="EMBL" id="VUJU01000469">
    <property type="protein sequence ID" value="KAF0770183.1"/>
    <property type="molecule type" value="Genomic_DNA"/>
</dbReference>
<dbReference type="Gene3D" id="3.30.160.60">
    <property type="entry name" value="Classic Zinc Finger"/>
    <property type="match status" value="2"/>
</dbReference>
<keyword evidence="3" id="KW-0862">Zinc</keyword>
<name>A0A6G0ZGM5_APHCR</name>
<evidence type="ECO:0000256" key="5">
    <source>
        <dbReference type="SAM" id="MobiDB-lite"/>
    </source>
</evidence>
<reference evidence="7 8" key="1">
    <citation type="submission" date="2019-08" db="EMBL/GenBank/DDBJ databases">
        <title>Whole genome of Aphis craccivora.</title>
        <authorList>
            <person name="Voronova N.V."/>
            <person name="Shulinski R.S."/>
            <person name="Bandarenka Y.V."/>
            <person name="Zhorov D.G."/>
            <person name="Warner D."/>
        </authorList>
    </citation>
    <scope>NUCLEOTIDE SEQUENCE [LARGE SCALE GENOMIC DNA]</scope>
    <source>
        <strain evidence="7">180601</strain>
        <tissue evidence="7">Whole Body</tissue>
    </source>
</reference>
<comment type="caution">
    <text evidence="7">The sequence shown here is derived from an EMBL/GenBank/DDBJ whole genome shotgun (WGS) entry which is preliminary data.</text>
</comment>
<gene>
    <name evidence="7" type="ORF">FWK35_00028992</name>
</gene>
<feature type="domain" description="C2H2-type" evidence="6">
    <location>
        <begin position="86"/>
        <end position="113"/>
    </location>
</feature>
<dbReference type="PROSITE" id="PS00028">
    <property type="entry name" value="ZINC_FINGER_C2H2_1"/>
    <property type="match status" value="2"/>
</dbReference>
<dbReference type="PROSITE" id="PS50157">
    <property type="entry name" value="ZINC_FINGER_C2H2_2"/>
    <property type="match status" value="2"/>
</dbReference>
<protein>
    <submittedName>
        <fullName evidence="7">Zinc finger protein 22-like</fullName>
    </submittedName>
</protein>
<feature type="region of interest" description="Disordered" evidence="5">
    <location>
        <begin position="106"/>
        <end position="141"/>
    </location>
</feature>
<dbReference type="OrthoDB" id="4748970at2759"/>
<feature type="domain" description="C2H2-type" evidence="6">
    <location>
        <begin position="56"/>
        <end position="85"/>
    </location>
</feature>
<accession>A0A6G0ZGM5</accession>
<evidence type="ECO:0000256" key="2">
    <source>
        <dbReference type="ARBA" id="ARBA00022771"/>
    </source>
</evidence>
<dbReference type="Pfam" id="PF00096">
    <property type="entry name" value="zf-C2H2"/>
    <property type="match status" value="2"/>
</dbReference>
<evidence type="ECO:0000313" key="7">
    <source>
        <dbReference type="EMBL" id="KAF0770183.1"/>
    </source>
</evidence>
<evidence type="ECO:0000256" key="1">
    <source>
        <dbReference type="ARBA" id="ARBA00022723"/>
    </source>
</evidence>
<dbReference type="InterPro" id="IPR036236">
    <property type="entry name" value="Znf_C2H2_sf"/>
</dbReference>
<dbReference type="GO" id="GO:0000978">
    <property type="term" value="F:RNA polymerase II cis-regulatory region sequence-specific DNA binding"/>
    <property type="evidence" value="ECO:0007669"/>
    <property type="project" value="TreeGrafter"/>
</dbReference>
<dbReference type="SUPFAM" id="SSF57667">
    <property type="entry name" value="beta-beta-alpha zinc fingers"/>
    <property type="match status" value="1"/>
</dbReference>
<evidence type="ECO:0000313" key="8">
    <source>
        <dbReference type="Proteomes" id="UP000478052"/>
    </source>
</evidence>
<dbReference type="Proteomes" id="UP000478052">
    <property type="component" value="Unassembled WGS sequence"/>
</dbReference>